<dbReference type="GO" id="GO:0004523">
    <property type="term" value="F:RNA-DNA hybrid ribonuclease activity"/>
    <property type="evidence" value="ECO:0007669"/>
    <property type="project" value="UniProtKB-EC"/>
</dbReference>
<reference evidence="15 16" key="1">
    <citation type="submission" date="2019-07" db="EMBL/GenBank/DDBJ databases">
        <authorList>
            <person name="Jastrzebski P J."/>
            <person name="Paukszto L."/>
            <person name="Jastrzebski P J."/>
        </authorList>
    </citation>
    <scope>NUCLEOTIDE SEQUENCE [LARGE SCALE GENOMIC DNA]</scope>
    <source>
        <strain evidence="15 16">WMS-il1</strain>
    </source>
</reference>
<evidence type="ECO:0000256" key="2">
    <source>
        <dbReference type="ARBA" id="ARBA00001946"/>
    </source>
</evidence>
<keyword evidence="9" id="KW-0255">Endonuclease</keyword>
<evidence type="ECO:0000256" key="10">
    <source>
        <dbReference type="ARBA" id="ARBA00022801"/>
    </source>
</evidence>
<keyword evidence="11" id="KW-0460">Magnesium</keyword>
<keyword evidence="16" id="KW-1185">Reference proteome</keyword>
<dbReference type="PANTHER" id="PTHR10642">
    <property type="entry name" value="RIBONUCLEASE H1"/>
    <property type="match status" value="1"/>
</dbReference>
<dbReference type="GO" id="GO:0043137">
    <property type="term" value="P:DNA replication, removal of RNA primer"/>
    <property type="evidence" value="ECO:0007669"/>
    <property type="project" value="TreeGrafter"/>
</dbReference>
<dbReference type="Pfam" id="PF01693">
    <property type="entry name" value="Cauli_VI"/>
    <property type="match status" value="1"/>
</dbReference>
<evidence type="ECO:0000259" key="13">
    <source>
        <dbReference type="Pfam" id="PF00075"/>
    </source>
</evidence>
<evidence type="ECO:0000256" key="5">
    <source>
        <dbReference type="ARBA" id="ARBA00012180"/>
    </source>
</evidence>
<dbReference type="GO" id="GO:0003676">
    <property type="term" value="F:nucleic acid binding"/>
    <property type="evidence" value="ECO:0007669"/>
    <property type="project" value="InterPro"/>
</dbReference>
<evidence type="ECO:0000256" key="11">
    <source>
        <dbReference type="ARBA" id="ARBA00022842"/>
    </source>
</evidence>
<comment type="function">
    <text evidence="3">Endonuclease that specifically degrades the RNA of RNA-DNA hybrids.</text>
</comment>
<keyword evidence="10" id="KW-0378">Hydrolase</keyword>
<dbReference type="SUPFAM" id="SSF53098">
    <property type="entry name" value="Ribonuclease H-like"/>
    <property type="match status" value="1"/>
</dbReference>
<dbReference type="Gene3D" id="3.40.970.10">
    <property type="entry name" value="Ribonuclease H1, N-terminal domain"/>
    <property type="match status" value="1"/>
</dbReference>
<evidence type="ECO:0000256" key="8">
    <source>
        <dbReference type="ARBA" id="ARBA00022723"/>
    </source>
</evidence>
<accession>A0A564YX17</accession>
<dbReference type="InterPro" id="IPR011320">
    <property type="entry name" value="RNase_H1_N"/>
</dbReference>
<comment type="catalytic activity">
    <reaction evidence="1">
        <text>Endonucleolytic cleavage to 5'-phosphomonoester.</text>
        <dbReference type="EC" id="3.1.26.4"/>
    </reaction>
</comment>
<evidence type="ECO:0000256" key="12">
    <source>
        <dbReference type="SAM" id="MobiDB-lite"/>
    </source>
</evidence>
<dbReference type="Pfam" id="PF00075">
    <property type="entry name" value="RNase_H"/>
    <property type="match status" value="1"/>
</dbReference>
<keyword evidence="7" id="KW-0540">Nuclease</keyword>
<dbReference type="Gene3D" id="3.30.420.10">
    <property type="entry name" value="Ribonuclease H-like superfamily/Ribonuclease H"/>
    <property type="match status" value="1"/>
</dbReference>
<comment type="similarity">
    <text evidence="4">Belongs to the RNase H family.</text>
</comment>
<feature type="domain" description="RNase H type-1" evidence="13">
    <location>
        <begin position="99"/>
        <end position="148"/>
    </location>
</feature>
<dbReference type="FunFam" id="3.40.970.10:FF:000002">
    <property type="entry name" value="Ribonuclease H"/>
    <property type="match status" value="1"/>
</dbReference>
<dbReference type="InterPro" id="IPR036397">
    <property type="entry name" value="RNaseH_sf"/>
</dbReference>
<dbReference type="EMBL" id="CABIJS010000444">
    <property type="protein sequence ID" value="VUZ51706.1"/>
    <property type="molecule type" value="Genomic_DNA"/>
</dbReference>
<gene>
    <name evidence="15" type="ORF">WMSIL1_LOCUS10510</name>
</gene>
<evidence type="ECO:0000313" key="16">
    <source>
        <dbReference type="Proteomes" id="UP000321570"/>
    </source>
</evidence>
<evidence type="ECO:0000256" key="9">
    <source>
        <dbReference type="ARBA" id="ARBA00022759"/>
    </source>
</evidence>
<dbReference type="InterPro" id="IPR009027">
    <property type="entry name" value="Ribosomal_bL9/RNase_H1_N"/>
</dbReference>
<comment type="cofactor">
    <cofactor evidence="2">
        <name>Mg(2+)</name>
        <dbReference type="ChEBI" id="CHEBI:18420"/>
    </cofactor>
</comment>
<feature type="region of interest" description="Disordered" evidence="12">
    <location>
        <begin position="150"/>
        <end position="199"/>
    </location>
</feature>
<dbReference type="InterPro" id="IPR012337">
    <property type="entry name" value="RNaseH-like_sf"/>
</dbReference>
<organism evidence="15 16">
    <name type="scientific">Hymenolepis diminuta</name>
    <name type="common">Rat tapeworm</name>
    <dbReference type="NCBI Taxonomy" id="6216"/>
    <lineage>
        <taxon>Eukaryota</taxon>
        <taxon>Metazoa</taxon>
        <taxon>Spiralia</taxon>
        <taxon>Lophotrochozoa</taxon>
        <taxon>Platyhelminthes</taxon>
        <taxon>Cestoda</taxon>
        <taxon>Eucestoda</taxon>
        <taxon>Cyclophyllidea</taxon>
        <taxon>Hymenolepididae</taxon>
        <taxon>Hymenolepis</taxon>
    </lineage>
</organism>
<feature type="compositionally biased region" description="Acidic residues" evidence="12">
    <location>
        <begin position="188"/>
        <end position="199"/>
    </location>
</feature>
<dbReference type="SUPFAM" id="SSF55658">
    <property type="entry name" value="L9 N-domain-like"/>
    <property type="match status" value="1"/>
</dbReference>
<keyword evidence="8" id="KW-0479">Metal-binding</keyword>
<dbReference type="InterPro" id="IPR002156">
    <property type="entry name" value="RNaseH_domain"/>
</dbReference>
<protein>
    <recommendedName>
        <fullName evidence="6">Ribonuclease H</fullName>
        <ecNumber evidence="5">3.1.26.4</ecNumber>
    </recommendedName>
</protein>
<sequence>MPFYVVKAGKTPGIYGTWSECQKQVHGFTGAIFRKFSTMAEAEKFLEDDVPVSFVRKRLIATDHTGEPPLKINKVRVVDSTAVDNLSPVAFMHDVHEPNKVLVYTDGSCKGQQNNRRAGIGVFWGENHPWNVAERLSGRQTNNRAEIECHSPGHRGKWGNEQADQLANAGADLPHPPNSEQEIIQNSDDADYEFTENDV</sequence>
<evidence type="ECO:0000256" key="1">
    <source>
        <dbReference type="ARBA" id="ARBA00000077"/>
    </source>
</evidence>
<feature type="domain" description="Ribonuclease H1 N-terminal" evidence="14">
    <location>
        <begin position="2"/>
        <end position="45"/>
    </location>
</feature>
<feature type="compositionally biased region" description="Polar residues" evidence="12">
    <location>
        <begin position="178"/>
        <end position="187"/>
    </location>
</feature>
<evidence type="ECO:0000256" key="6">
    <source>
        <dbReference type="ARBA" id="ARBA00017721"/>
    </source>
</evidence>
<dbReference type="Proteomes" id="UP000321570">
    <property type="component" value="Unassembled WGS sequence"/>
</dbReference>
<evidence type="ECO:0000256" key="3">
    <source>
        <dbReference type="ARBA" id="ARBA00004065"/>
    </source>
</evidence>
<dbReference type="InterPro" id="IPR037056">
    <property type="entry name" value="RNase_H1_N_sf"/>
</dbReference>
<dbReference type="PANTHER" id="PTHR10642:SF26">
    <property type="entry name" value="RIBONUCLEASE H1"/>
    <property type="match status" value="1"/>
</dbReference>
<evidence type="ECO:0000259" key="14">
    <source>
        <dbReference type="Pfam" id="PF01693"/>
    </source>
</evidence>
<dbReference type="GO" id="GO:0046872">
    <property type="term" value="F:metal ion binding"/>
    <property type="evidence" value="ECO:0007669"/>
    <property type="project" value="UniProtKB-KW"/>
</dbReference>
<evidence type="ECO:0000256" key="7">
    <source>
        <dbReference type="ARBA" id="ARBA00022722"/>
    </source>
</evidence>
<evidence type="ECO:0000256" key="4">
    <source>
        <dbReference type="ARBA" id="ARBA00005300"/>
    </source>
</evidence>
<evidence type="ECO:0000313" key="15">
    <source>
        <dbReference type="EMBL" id="VUZ51706.1"/>
    </source>
</evidence>
<name>A0A564YX17_HYMDI</name>
<proteinExistence type="inferred from homology"/>
<dbReference type="EC" id="3.1.26.4" evidence="5"/>
<dbReference type="InterPro" id="IPR050092">
    <property type="entry name" value="RNase_H"/>
</dbReference>
<dbReference type="AlphaFoldDB" id="A0A564YX17"/>